<proteinExistence type="predicted"/>
<dbReference type="Gene3D" id="2.10.70.10">
    <property type="entry name" value="Complement Module, domain 1"/>
    <property type="match status" value="1"/>
</dbReference>
<feature type="compositionally biased region" description="Low complexity" evidence="1">
    <location>
        <begin position="24"/>
        <end position="35"/>
    </location>
</feature>
<name>A0A2W5P2I5_VARPD</name>
<evidence type="ECO:0000313" key="2">
    <source>
        <dbReference type="EMBL" id="PZQ60022.1"/>
    </source>
</evidence>
<feature type="region of interest" description="Disordered" evidence="1">
    <location>
        <begin position="1"/>
        <end position="35"/>
    </location>
</feature>
<dbReference type="EMBL" id="QFPP01000713">
    <property type="protein sequence ID" value="PZQ60022.1"/>
    <property type="molecule type" value="Genomic_DNA"/>
</dbReference>
<protein>
    <submittedName>
        <fullName evidence="2">Hemin uptake protein HemP</fullName>
    </submittedName>
</protein>
<sequence>MQASPTAFKVLSHPSLDQAGGGTASAAPSTAHPAHLVQSNELLKGQKTIGIMHNGSLYRLQATKLGKLILTK</sequence>
<dbReference type="AlphaFoldDB" id="A0A2W5P2I5"/>
<dbReference type="InterPro" id="IPR019600">
    <property type="entry name" value="Hemin_uptake_protein_HemP"/>
</dbReference>
<organism evidence="2 3">
    <name type="scientific">Variovorax paradoxus</name>
    <dbReference type="NCBI Taxonomy" id="34073"/>
    <lineage>
        <taxon>Bacteria</taxon>
        <taxon>Pseudomonadati</taxon>
        <taxon>Pseudomonadota</taxon>
        <taxon>Betaproteobacteria</taxon>
        <taxon>Burkholderiales</taxon>
        <taxon>Comamonadaceae</taxon>
        <taxon>Variovorax</taxon>
    </lineage>
</organism>
<dbReference type="Proteomes" id="UP000249135">
    <property type="component" value="Unassembled WGS sequence"/>
</dbReference>
<evidence type="ECO:0000313" key="3">
    <source>
        <dbReference type="Proteomes" id="UP000249135"/>
    </source>
</evidence>
<comment type="caution">
    <text evidence="2">The sequence shown here is derived from an EMBL/GenBank/DDBJ whole genome shotgun (WGS) entry which is preliminary data.</text>
</comment>
<accession>A0A2W5P2I5</accession>
<dbReference type="Pfam" id="PF10636">
    <property type="entry name" value="hemP"/>
    <property type="match status" value="1"/>
</dbReference>
<evidence type="ECO:0000256" key="1">
    <source>
        <dbReference type="SAM" id="MobiDB-lite"/>
    </source>
</evidence>
<gene>
    <name evidence="2" type="ORF">DI563_29835</name>
</gene>
<reference evidence="2 3" key="1">
    <citation type="submission" date="2017-08" db="EMBL/GenBank/DDBJ databases">
        <title>Infants hospitalized years apart are colonized by the same room-sourced microbial strains.</title>
        <authorList>
            <person name="Brooks B."/>
            <person name="Olm M.R."/>
            <person name="Firek B.A."/>
            <person name="Baker R."/>
            <person name="Thomas B.C."/>
            <person name="Morowitz M.J."/>
            <person name="Banfield J.F."/>
        </authorList>
    </citation>
    <scope>NUCLEOTIDE SEQUENCE [LARGE SCALE GENOMIC DNA]</scope>
    <source>
        <strain evidence="2">S2_005_003_R2_41</strain>
    </source>
</reference>